<dbReference type="SUPFAM" id="SSF89360">
    <property type="entry name" value="HesB-like domain"/>
    <property type="match status" value="1"/>
</dbReference>
<dbReference type="InterPro" id="IPR035903">
    <property type="entry name" value="HesB-like_dom_sf"/>
</dbReference>
<comment type="similarity">
    <text evidence="1">Belongs to the HesB/IscA family.</text>
</comment>
<sequence length="95" mass="11249">MKLLVTKEAANWYKEEFDVQQPTSLRFYVRYGFGGIIPGYSLAITTDKMDDVYASCEVGDITFFIKEKDAWYFDDKNLTIEFNQEKQEPEFIYDE</sequence>
<organism evidence="2 3">
    <name type="scientific">Virgibacillus byunsanensis</name>
    <dbReference type="NCBI Taxonomy" id="570945"/>
    <lineage>
        <taxon>Bacteria</taxon>
        <taxon>Bacillati</taxon>
        <taxon>Bacillota</taxon>
        <taxon>Bacilli</taxon>
        <taxon>Bacillales</taxon>
        <taxon>Bacillaceae</taxon>
        <taxon>Virgibacillus</taxon>
    </lineage>
</organism>
<dbReference type="RefSeq" id="WP_390360346.1">
    <property type="nucleotide sequence ID" value="NZ_JBHTKJ010000012.1"/>
</dbReference>
<name>A0ABW3LID5_9BACI</name>
<comment type="caution">
    <text evidence="2">The sequence shown here is derived from an EMBL/GenBank/DDBJ whole genome shotgun (WGS) entry which is preliminary data.</text>
</comment>
<dbReference type="InterPro" id="IPR008326">
    <property type="entry name" value="PdhI-like"/>
</dbReference>
<dbReference type="PIRSF" id="PIRSF034852">
    <property type="entry name" value="UCP034852"/>
    <property type="match status" value="1"/>
</dbReference>
<evidence type="ECO:0000256" key="1">
    <source>
        <dbReference type="ARBA" id="ARBA00006718"/>
    </source>
</evidence>
<evidence type="ECO:0000313" key="3">
    <source>
        <dbReference type="Proteomes" id="UP001597040"/>
    </source>
</evidence>
<accession>A0ABW3LID5</accession>
<evidence type="ECO:0000313" key="2">
    <source>
        <dbReference type="EMBL" id="MFD1037878.1"/>
    </source>
</evidence>
<gene>
    <name evidence="2" type="ORF">ACFQ3N_05585</name>
</gene>
<dbReference type="Proteomes" id="UP001597040">
    <property type="component" value="Unassembled WGS sequence"/>
</dbReference>
<keyword evidence="3" id="KW-1185">Reference proteome</keyword>
<proteinExistence type="inferred from homology"/>
<protein>
    <submittedName>
        <fullName evidence="2">HesB/YadR/YfhF family protein</fullName>
    </submittedName>
</protein>
<dbReference type="EMBL" id="JBHTKJ010000012">
    <property type="protein sequence ID" value="MFD1037878.1"/>
    <property type="molecule type" value="Genomic_DNA"/>
</dbReference>
<reference evidence="3" key="1">
    <citation type="journal article" date="2019" name="Int. J. Syst. Evol. Microbiol.">
        <title>The Global Catalogue of Microorganisms (GCM) 10K type strain sequencing project: providing services to taxonomists for standard genome sequencing and annotation.</title>
        <authorList>
            <consortium name="The Broad Institute Genomics Platform"/>
            <consortium name="The Broad Institute Genome Sequencing Center for Infectious Disease"/>
            <person name="Wu L."/>
            <person name="Ma J."/>
        </authorList>
    </citation>
    <scope>NUCLEOTIDE SEQUENCE [LARGE SCALE GENOMIC DNA]</scope>
    <source>
        <strain evidence="3">CCUG 56754</strain>
    </source>
</reference>